<dbReference type="InterPro" id="IPR049458">
    <property type="entry name" value="EpsG-like"/>
</dbReference>
<keyword evidence="3" id="KW-1185">Reference proteome</keyword>
<feature type="transmembrane region" description="Helical" evidence="1">
    <location>
        <begin position="136"/>
        <end position="152"/>
    </location>
</feature>
<dbReference type="Pfam" id="PF14897">
    <property type="entry name" value="EpsG"/>
    <property type="match status" value="1"/>
</dbReference>
<keyword evidence="1" id="KW-0472">Membrane</keyword>
<feature type="transmembrane region" description="Helical" evidence="1">
    <location>
        <begin position="321"/>
        <end position="338"/>
    </location>
</feature>
<feature type="transmembrane region" description="Helical" evidence="1">
    <location>
        <begin position="158"/>
        <end position="180"/>
    </location>
</feature>
<reference evidence="3" key="1">
    <citation type="journal article" date="2019" name="Int. J. Syst. Evol. Microbiol.">
        <title>The Global Catalogue of Microorganisms (GCM) 10K type strain sequencing project: providing services to taxonomists for standard genome sequencing and annotation.</title>
        <authorList>
            <consortium name="The Broad Institute Genomics Platform"/>
            <consortium name="The Broad Institute Genome Sequencing Center for Infectious Disease"/>
            <person name="Wu L."/>
            <person name="Ma J."/>
        </authorList>
    </citation>
    <scope>NUCLEOTIDE SEQUENCE [LARGE SCALE GENOMIC DNA]</scope>
    <source>
        <strain evidence="3">KCTC 52204</strain>
    </source>
</reference>
<feature type="transmembrane region" description="Helical" evidence="1">
    <location>
        <begin position="88"/>
        <end position="107"/>
    </location>
</feature>
<dbReference type="Proteomes" id="UP001597394">
    <property type="component" value="Unassembled WGS sequence"/>
</dbReference>
<feature type="transmembrane region" description="Helical" evidence="1">
    <location>
        <begin position="269"/>
        <end position="292"/>
    </location>
</feature>
<feature type="transmembrane region" description="Helical" evidence="1">
    <location>
        <begin position="113"/>
        <end position="129"/>
    </location>
</feature>
<name>A0ABW5K815_9FLAO</name>
<feature type="transmembrane region" description="Helical" evidence="1">
    <location>
        <begin position="6"/>
        <end position="22"/>
    </location>
</feature>
<accession>A0ABW5K815</accession>
<evidence type="ECO:0000313" key="3">
    <source>
        <dbReference type="Proteomes" id="UP001597394"/>
    </source>
</evidence>
<protein>
    <submittedName>
        <fullName evidence="2">EpsG family protein</fullName>
    </submittedName>
</protein>
<evidence type="ECO:0000256" key="1">
    <source>
        <dbReference type="SAM" id="Phobius"/>
    </source>
</evidence>
<feature type="transmembrane region" description="Helical" evidence="1">
    <location>
        <begin position="29"/>
        <end position="46"/>
    </location>
</feature>
<feature type="transmembrane region" description="Helical" evidence="1">
    <location>
        <begin position="298"/>
        <end position="314"/>
    </location>
</feature>
<feature type="transmembrane region" description="Helical" evidence="1">
    <location>
        <begin position="189"/>
        <end position="208"/>
    </location>
</feature>
<feature type="transmembrane region" description="Helical" evidence="1">
    <location>
        <begin position="239"/>
        <end position="257"/>
    </location>
</feature>
<dbReference type="RefSeq" id="WP_255928739.1">
    <property type="nucleotide sequence ID" value="NZ_JANFQP010000002.1"/>
</dbReference>
<keyword evidence="1" id="KW-0812">Transmembrane</keyword>
<dbReference type="EMBL" id="JBHULG010000002">
    <property type="protein sequence ID" value="MFD2545051.1"/>
    <property type="molecule type" value="Genomic_DNA"/>
</dbReference>
<evidence type="ECO:0000313" key="2">
    <source>
        <dbReference type="EMBL" id="MFD2545051.1"/>
    </source>
</evidence>
<gene>
    <name evidence="2" type="ORF">ACFSO8_06200</name>
</gene>
<keyword evidence="1" id="KW-1133">Transmembrane helix</keyword>
<comment type="caution">
    <text evidence="2">The sequence shown here is derived from an EMBL/GenBank/DDBJ whole genome shotgun (WGS) entry which is preliminary data.</text>
</comment>
<proteinExistence type="predicted"/>
<organism evidence="2 3">
    <name type="scientific">Kaistella montana</name>
    <dbReference type="NCBI Taxonomy" id="1849733"/>
    <lineage>
        <taxon>Bacteria</taxon>
        <taxon>Pseudomonadati</taxon>
        <taxon>Bacteroidota</taxon>
        <taxon>Flavobacteriia</taxon>
        <taxon>Flavobacteriales</taxon>
        <taxon>Weeksellaceae</taxon>
        <taxon>Chryseobacterium group</taxon>
        <taxon>Kaistella</taxon>
    </lineage>
</organism>
<sequence>MILGIVVIFFLIFLMVIFPTRIKIINKILFLFTLIILILFAAFRDGKSVNDYELYVGAWYWASYEKTTIEASFIFIRDILRDGLRLHYLSIFIIYAILGVVTKLFAIKKIANNFYLAVLIYLSHFYILHELTQMRAGVAAGFILLAIAPLYNRNIKQFLFLTSIAIVFHYSAVLMLPLWFVRTNKNTKFLYYLVPIGIVFYVTGFNFIQKIPIPYFQTKLDTYQKLTEDGVEGYAKINVFNAFYLLRVLIFYFVMIFRHKIAEHSKYFYLLLRIEGISLFALPTLAIIPAIAYRVHEFLGIVELVLYPLIIYAFRIRIVGYFVVIMIALIMFCVNIFYNKLILF</sequence>